<feature type="region of interest" description="Disordered" evidence="1">
    <location>
        <begin position="118"/>
        <end position="141"/>
    </location>
</feature>
<accession>A0AAD9C1U2</accession>
<reference evidence="3" key="1">
    <citation type="submission" date="2023-04" db="EMBL/GenBank/DDBJ databases">
        <title>Chromosome-level genome of Chaenocephalus aceratus.</title>
        <authorList>
            <person name="Park H."/>
        </authorList>
    </citation>
    <scope>NUCLEOTIDE SEQUENCE</scope>
    <source>
        <strain evidence="3">DE</strain>
        <tissue evidence="3">Muscle</tissue>
    </source>
</reference>
<evidence type="ECO:0000313" key="3">
    <source>
        <dbReference type="EMBL" id="KAK1892823.1"/>
    </source>
</evidence>
<keyword evidence="4" id="KW-1185">Reference proteome</keyword>
<evidence type="ECO:0000256" key="2">
    <source>
        <dbReference type="SAM" id="SignalP"/>
    </source>
</evidence>
<organism evidence="3 4">
    <name type="scientific">Dissostichus eleginoides</name>
    <name type="common">Patagonian toothfish</name>
    <name type="synonym">Dissostichus amissus</name>
    <dbReference type="NCBI Taxonomy" id="100907"/>
    <lineage>
        <taxon>Eukaryota</taxon>
        <taxon>Metazoa</taxon>
        <taxon>Chordata</taxon>
        <taxon>Craniata</taxon>
        <taxon>Vertebrata</taxon>
        <taxon>Euteleostomi</taxon>
        <taxon>Actinopterygii</taxon>
        <taxon>Neopterygii</taxon>
        <taxon>Teleostei</taxon>
        <taxon>Neoteleostei</taxon>
        <taxon>Acanthomorphata</taxon>
        <taxon>Eupercaria</taxon>
        <taxon>Perciformes</taxon>
        <taxon>Notothenioidei</taxon>
        <taxon>Nototheniidae</taxon>
        <taxon>Dissostichus</taxon>
    </lineage>
</organism>
<protein>
    <submittedName>
        <fullName evidence="3">Teneurin-a</fullName>
    </submittedName>
</protein>
<sequence>MQKVFSALISNMKELRVIFMLFWAAGLMQCFPATASQGGNSLAKLFFCMDPGCAKNVTTIFCDDEPVSFDHISDCRPAGPPPPQTVCQHEGRAFVFTNTSGQCEFEVKSRDIRTGNCKGKSDGVATATPSPVPTEASRSDPAKRGHIVVGVVIYLLGIDCLRKGLSVRTAAPCEGNIISTGIRRGSRLAEGPLTDPDILMFADNQEMSP</sequence>
<proteinExistence type="predicted"/>
<evidence type="ECO:0000256" key="1">
    <source>
        <dbReference type="SAM" id="MobiDB-lite"/>
    </source>
</evidence>
<comment type="caution">
    <text evidence="3">The sequence shown here is derived from an EMBL/GenBank/DDBJ whole genome shotgun (WGS) entry which is preliminary data.</text>
</comment>
<dbReference type="Proteomes" id="UP001228049">
    <property type="component" value="Unassembled WGS sequence"/>
</dbReference>
<feature type="chain" id="PRO_5042022055" evidence="2">
    <location>
        <begin position="36"/>
        <end position="209"/>
    </location>
</feature>
<dbReference type="EMBL" id="JASDAP010000013">
    <property type="protein sequence ID" value="KAK1892823.1"/>
    <property type="molecule type" value="Genomic_DNA"/>
</dbReference>
<evidence type="ECO:0000313" key="4">
    <source>
        <dbReference type="Proteomes" id="UP001228049"/>
    </source>
</evidence>
<name>A0AAD9C1U2_DISEL</name>
<keyword evidence="2" id="KW-0732">Signal</keyword>
<feature type="signal peptide" evidence="2">
    <location>
        <begin position="1"/>
        <end position="35"/>
    </location>
</feature>
<gene>
    <name evidence="3" type="ORF">KUDE01_007895</name>
</gene>
<dbReference type="AlphaFoldDB" id="A0AAD9C1U2"/>